<accession>A0ABP8GQR5</accession>
<organism evidence="1 2">
    <name type="scientific">Flaviaesturariibacter amylovorans</name>
    <dbReference type="NCBI Taxonomy" id="1084520"/>
    <lineage>
        <taxon>Bacteria</taxon>
        <taxon>Pseudomonadati</taxon>
        <taxon>Bacteroidota</taxon>
        <taxon>Chitinophagia</taxon>
        <taxon>Chitinophagales</taxon>
        <taxon>Chitinophagaceae</taxon>
        <taxon>Flaviaestuariibacter</taxon>
    </lineage>
</organism>
<evidence type="ECO:0008006" key="3">
    <source>
        <dbReference type="Google" id="ProtNLM"/>
    </source>
</evidence>
<dbReference type="RefSeq" id="WP_345255302.1">
    <property type="nucleotide sequence ID" value="NZ_BAABGY010000007.1"/>
</dbReference>
<name>A0ABP8GQR5_9BACT</name>
<proteinExistence type="predicted"/>
<dbReference type="EMBL" id="BAABGY010000007">
    <property type="protein sequence ID" value="GAA4328610.1"/>
    <property type="molecule type" value="Genomic_DNA"/>
</dbReference>
<gene>
    <name evidence="1" type="ORF">GCM10023184_18590</name>
</gene>
<dbReference type="Proteomes" id="UP001501725">
    <property type="component" value="Unassembled WGS sequence"/>
</dbReference>
<comment type="caution">
    <text evidence="1">The sequence shown here is derived from an EMBL/GenBank/DDBJ whole genome shotgun (WGS) entry which is preliminary data.</text>
</comment>
<evidence type="ECO:0000313" key="2">
    <source>
        <dbReference type="Proteomes" id="UP001501725"/>
    </source>
</evidence>
<keyword evidence="2" id="KW-1185">Reference proteome</keyword>
<dbReference type="SUPFAM" id="SSF88874">
    <property type="entry name" value="Receptor-binding domain of short tail fibre protein gp12"/>
    <property type="match status" value="1"/>
</dbReference>
<evidence type="ECO:0000313" key="1">
    <source>
        <dbReference type="EMBL" id="GAA4328610.1"/>
    </source>
</evidence>
<sequence>MATVRINELPSPVVDLSLNDMFPLWTNADGKTRKASLQQLLAFIGTGGGGGTHAPVLTGDQLIYEPEPAEVGTDTATIPEAAGLDFHLTRGGRPLKPQLPVTDPGYPRADAEYEILDAGGFKLLQPGDALGQDERYLLEFYELQSTTGGSGGGTGSGSALITGAITAPSNLPLNATTHAGKLIQIRGLSTQLTFTLPDLGDWPENGIIPFEATINNSVQHKITTTGGQFICLGGSSYNSIYVSPGEVVWLYRGTDGWYVLGDFWRSYDALGTVFPTFKIGPRDLLCKGQLLSRAAYPRLWEYVQTLGSSLVSDAKWNTATEYYYSGGWTTTAPGAGVAHERVDRPYRGCFSTGDGSTTFRLPDLMDVALAGVLSESGTDPLRPLNKPGGYQAAGVGLTTTDMGGQDGLTGTSTGLGYTAGSPGVTEFKNRTTVHGTKTRMANVGFYWAIKY</sequence>
<protein>
    <recommendedName>
        <fullName evidence="3">Phage tail collar domain-containing protein</fullName>
    </recommendedName>
</protein>
<reference evidence="2" key="1">
    <citation type="journal article" date="2019" name="Int. J. Syst. Evol. Microbiol.">
        <title>The Global Catalogue of Microorganisms (GCM) 10K type strain sequencing project: providing services to taxonomists for standard genome sequencing and annotation.</title>
        <authorList>
            <consortium name="The Broad Institute Genomics Platform"/>
            <consortium name="The Broad Institute Genome Sequencing Center for Infectious Disease"/>
            <person name="Wu L."/>
            <person name="Ma J."/>
        </authorList>
    </citation>
    <scope>NUCLEOTIDE SEQUENCE [LARGE SCALE GENOMIC DNA]</scope>
    <source>
        <strain evidence="2">JCM 17919</strain>
    </source>
</reference>